<organism evidence="2 3">
    <name type="scientific">Candidatus Roizmanbacteria bacterium CG_4_10_14_0_2_um_filter_36_9</name>
    <dbReference type="NCBI Taxonomy" id="1974823"/>
    <lineage>
        <taxon>Bacteria</taxon>
        <taxon>Candidatus Roizmaniibacteriota</taxon>
    </lineage>
</organism>
<evidence type="ECO:0000256" key="1">
    <source>
        <dbReference type="SAM" id="Phobius"/>
    </source>
</evidence>
<evidence type="ECO:0000313" key="2">
    <source>
        <dbReference type="EMBL" id="PIZ65339.1"/>
    </source>
</evidence>
<dbReference type="Proteomes" id="UP000230027">
    <property type="component" value="Unassembled WGS sequence"/>
</dbReference>
<evidence type="ECO:0000313" key="3">
    <source>
        <dbReference type="Proteomes" id="UP000230027"/>
    </source>
</evidence>
<dbReference type="EMBL" id="PFOD01000052">
    <property type="protein sequence ID" value="PIZ65339.1"/>
    <property type="molecule type" value="Genomic_DNA"/>
</dbReference>
<name>A0A2M7U427_9BACT</name>
<protein>
    <recommendedName>
        <fullName evidence="4">CPBP family intramembrane metalloprotease</fullName>
    </recommendedName>
</protein>
<feature type="transmembrane region" description="Helical" evidence="1">
    <location>
        <begin position="34"/>
        <end position="54"/>
    </location>
</feature>
<keyword evidence="1" id="KW-0812">Transmembrane</keyword>
<accession>A0A2M7U427</accession>
<feature type="transmembrane region" description="Helical" evidence="1">
    <location>
        <begin position="189"/>
        <end position="210"/>
    </location>
</feature>
<feature type="transmembrane region" description="Helical" evidence="1">
    <location>
        <begin position="139"/>
        <end position="155"/>
    </location>
</feature>
<feature type="transmembrane region" description="Helical" evidence="1">
    <location>
        <begin position="107"/>
        <end position="127"/>
    </location>
</feature>
<reference evidence="3" key="1">
    <citation type="submission" date="2017-09" db="EMBL/GenBank/DDBJ databases">
        <title>Depth-based differentiation of microbial function through sediment-hosted aquifers and enrichment of novel symbionts in the deep terrestrial subsurface.</title>
        <authorList>
            <person name="Probst A.J."/>
            <person name="Ladd B."/>
            <person name="Jarett J.K."/>
            <person name="Geller-Mcgrath D.E."/>
            <person name="Sieber C.M.K."/>
            <person name="Emerson J.B."/>
            <person name="Anantharaman K."/>
            <person name="Thomas B.C."/>
            <person name="Malmstrom R."/>
            <person name="Stieglmeier M."/>
            <person name="Klingl A."/>
            <person name="Woyke T."/>
            <person name="Ryan C.M."/>
            <person name="Banfield J.F."/>
        </authorList>
    </citation>
    <scope>NUCLEOTIDE SEQUENCE [LARGE SCALE GENOMIC DNA]</scope>
</reference>
<evidence type="ECO:0008006" key="4">
    <source>
        <dbReference type="Google" id="ProtNLM"/>
    </source>
</evidence>
<feature type="transmembrane region" description="Helical" evidence="1">
    <location>
        <begin position="66"/>
        <end position="87"/>
    </location>
</feature>
<keyword evidence="1" id="KW-1133">Transmembrane helix</keyword>
<comment type="caution">
    <text evidence="2">The sequence shown here is derived from an EMBL/GenBank/DDBJ whole genome shotgun (WGS) entry which is preliminary data.</text>
</comment>
<feature type="transmembrane region" description="Helical" evidence="1">
    <location>
        <begin position="9"/>
        <end position="28"/>
    </location>
</feature>
<sequence length="212" mass="25029">MNKNIPKIIILWFLADATIWLFFYNFITNTSFELALLYFLVLSVLCIFLFRNLYREVIDKTRKKDILLIIGIFTLHLLTYWVCHRYLTAPLELMKHSTASFIQVDRYFIFIKPIDVLLQQLMLIILMTKLHQNKMSIRSMALLLGVLFGIAHLASVERIDLNITLVMTFATTIFALFMPNIFFKLKNGYLYNFMIHILLVDLAALMYWGVWV</sequence>
<feature type="transmembrane region" description="Helical" evidence="1">
    <location>
        <begin position="161"/>
        <end position="182"/>
    </location>
</feature>
<dbReference type="AlphaFoldDB" id="A0A2M7U427"/>
<gene>
    <name evidence="2" type="ORF">COY14_02610</name>
</gene>
<keyword evidence="1" id="KW-0472">Membrane</keyword>
<proteinExistence type="predicted"/>